<dbReference type="PANTHER" id="PTHR43022:SF1">
    <property type="entry name" value="PROTEIN SMF"/>
    <property type="match status" value="1"/>
</dbReference>
<dbReference type="KEGG" id="snan:I6N98_00090"/>
<evidence type="ECO:0000313" key="4">
    <source>
        <dbReference type="EMBL" id="QQD18313.1"/>
    </source>
</evidence>
<proteinExistence type="inferred from homology"/>
<gene>
    <name evidence="4" type="primary">dprA</name>
    <name evidence="4" type="ORF">I6N98_00090</name>
</gene>
<dbReference type="InterPro" id="IPR036388">
    <property type="entry name" value="WH-like_DNA-bd_sf"/>
</dbReference>
<dbReference type="Pfam" id="PF17782">
    <property type="entry name" value="WHD_DprA"/>
    <property type="match status" value="1"/>
</dbReference>
<dbReference type="SUPFAM" id="SSF102405">
    <property type="entry name" value="MCP/YpsA-like"/>
    <property type="match status" value="1"/>
</dbReference>
<dbReference type="GO" id="GO:0009294">
    <property type="term" value="P:DNA-mediated transformation"/>
    <property type="evidence" value="ECO:0007669"/>
    <property type="project" value="InterPro"/>
</dbReference>
<dbReference type="InterPro" id="IPR057666">
    <property type="entry name" value="DrpA_SLOG"/>
</dbReference>
<dbReference type="RefSeq" id="WP_198569810.1">
    <property type="nucleotide sequence ID" value="NZ_CP066167.1"/>
</dbReference>
<evidence type="ECO:0000259" key="2">
    <source>
        <dbReference type="Pfam" id="PF02481"/>
    </source>
</evidence>
<dbReference type="InterPro" id="IPR041614">
    <property type="entry name" value="DprA_WH"/>
</dbReference>
<dbReference type="Gene3D" id="3.40.50.450">
    <property type="match status" value="1"/>
</dbReference>
<sequence length="359" mass="38910">MDSSALAWLCLQQQADIPAPQWRALHSAVTDPRALNSLSPQQRQLLMLDSATLDRWSQLVSEHQLTRFGTWLDELDLQVLSIHDAAYPALLKEISDPPELLFYRGQLSTLDRPMLAMVGSRRPSRRGADDARDFADILARAGMGIASGMALGIDAAAHRGALAAEGATVAVLGTGADICYPRSHRALYDDIAQRGLILSELPPGSPPLRHHFPRRNRLISGLSLGVLVVEAAIKSGSLITARLALEQNREVFALPGSIHNPASRGCNGLIRSGAKLVESIDDILEELSGWTAYQRGEAAEGAAESPDSAIYRALGYEPMPVDALAGQCQLPIAQLLAELAELELEGWVEQQASGWQRRR</sequence>
<evidence type="ECO:0000256" key="1">
    <source>
        <dbReference type="ARBA" id="ARBA00006525"/>
    </source>
</evidence>
<reference evidence="4 5" key="1">
    <citation type="submission" date="2020-12" db="EMBL/GenBank/DDBJ databases">
        <authorList>
            <person name="Shan Y."/>
        </authorList>
    </citation>
    <scope>NUCLEOTIDE SEQUENCE [LARGE SCALE GENOMIC DNA]</scope>
    <source>
        <strain evidence="5">csc3.9</strain>
    </source>
</reference>
<dbReference type="EMBL" id="CP066167">
    <property type="protein sequence ID" value="QQD18313.1"/>
    <property type="molecule type" value="Genomic_DNA"/>
</dbReference>
<comment type="similarity">
    <text evidence="1">Belongs to the DprA/Smf family.</text>
</comment>
<dbReference type="NCBIfam" id="TIGR00732">
    <property type="entry name" value="dprA"/>
    <property type="match status" value="1"/>
</dbReference>
<evidence type="ECO:0000259" key="3">
    <source>
        <dbReference type="Pfam" id="PF17782"/>
    </source>
</evidence>
<dbReference type="Proteomes" id="UP000596063">
    <property type="component" value="Chromosome"/>
</dbReference>
<dbReference type="Gene3D" id="1.10.10.10">
    <property type="entry name" value="Winged helix-like DNA-binding domain superfamily/Winged helix DNA-binding domain"/>
    <property type="match status" value="1"/>
</dbReference>
<dbReference type="InterPro" id="IPR003488">
    <property type="entry name" value="DprA"/>
</dbReference>
<keyword evidence="5" id="KW-1185">Reference proteome</keyword>
<name>A0A7T4R0T6_9GAMM</name>
<protein>
    <submittedName>
        <fullName evidence="4">DNA-protecting protein DprA</fullName>
    </submittedName>
</protein>
<evidence type="ECO:0000313" key="5">
    <source>
        <dbReference type="Proteomes" id="UP000596063"/>
    </source>
</evidence>
<dbReference type="Pfam" id="PF02481">
    <property type="entry name" value="DNA_processg_A"/>
    <property type="match status" value="1"/>
</dbReference>
<dbReference type="AlphaFoldDB" id="A0A7T4R0T6"/>
<organism evidence="4 5">
    <name type="scientific">Spongiibacter nanhainus</name>
    <dbReference type="NCBI Taxonomy" id="2794344"/>
    <lineage>
        <taxon>Bacteria</taxon>
        <taxon>Pseudomonadati</taxon>
        <taxon>Pseudomonadota</taxon>
        <taxon>Gammaproteobacteria</taxon>
        <taxon>Cellvibrionales</taxon>
        <taxon>Spongiibacteraceae</taxon>
        <taxon>Spongiibacter</taxon>
    </lineage>
</organism>
<feature type="domain" description="Smf/DprA SLOG" evidence="2">
    <location>
        <begin position="79"/>
        <end position="287"/>
    </location>
</feature>
<feature type="domain" description="DprA winged helix" evidence="3">
    <location>
        <begin position="298"/>
        <end position="352"/>
    </location>
</feature>
<accession>A0A7T4R0T6</accession>
<dbReference type="PANTHER" id="PTHR43022">
    <property type="entry name" value="PROTEIN SMF"/>
    <property type="match status" value="1"/>
</dbReference>